<dbReference type="Gene3D" id="3.40.50.12370">
    <property type="match status" value="1"/>
</dbReference>
<evidence type="ECO:0000313" key="7">
    <source>
        <dbReference type="Proteomes" id="UP001528411"/>
    </source>
</evidence>
<comment type="function">
    <text evidence="4">Required for resistance to DNA-damaging agents.</text>
</comment>
<dbReference type="InterPro" id="IPR006016">
    <property type="entry name" value="UspA"/>
</dbReference>
<dbReference type="SUPFAM" id="SSF52402">
    <property type="entry name" value="Adenine nucleotide alpha hydrolases-like"/>
    <property type="match status" value="2"/>
</dbReference>
<feature type="domain" description="UspA" evidence="5">
    <location>
        <begin position="172"/>
        <end position="299"/>
    </location>
</feature>
<name>A0ABT5F8N3_9GAMM</name>
<keyword evidence="7" id="KW-1185">Reference proteome</keyword>
<protein>
    <submittedName>
        <fullName evidence="6">Universal stress protein UspE</fullName>
    </submittedName>
</protein>
<evidence type="ECO:0000256" key="2">
    <source>
        <dbReference type="ARBA" id="ARBA00008791"/>
    </source>
</evidence>
<proteinExistence type="inferred from homology"/>
<feature type="domain" description="UspA" evidence="5">
    <location>
        <begin position="4"/>
        <end position="147"/>
    </location>
</feature>
<organism evidence="6 7">
    <name type="scientific">Psychrosphaera algicola</name>
    <dbReference type="NCBI Taxonomy" id="3023714"/>
    <lineage>
        <taxon>Bacteria</taxon>
        <taxon>Pseudomonadati</taxon>
        <taxon>Pseudomonadota</taxon>
        <taxon>Gammaproteobacteria</taxon>
        <taxon>Alteromonadales</taxon>
        <taxon>Pseudoalteromonadaceae</taxon>
        <taxon>Psychrosphaera</taxon>
    </lineage>
</organism>
<dbReference type="NCBIfam" id="NF008380">
    <property type="entry name" value="PRK11175.1"/>
    <property type="match status" value="1"/>
</dbReference>
<dbReference type="Proteomes" id="UP001528411">
    <property type="component" value="Unassembled WGS sequence"/>
</dbReference>
<gene>
    <name evidence="6" type="primary">uspE</name>
    <name evidence="6" type="ORF">PN838_02430</name>
</gene>
<dbReference type="PANTHER" id="PTHR47892">
    <property type="entry name" value="UNIVERSAL STRESS PROTEIN E"/>
    <property type="match status" value="1"/>
</dbReference>
<evidence type="ECO:0000259" key="5">
    <source>
        <dbReference type="Pfam" id="PF00582"/>
    </source>
</evidence>
<keyword evidence="3" id="KW-0963">Cytoplasm</keyword>
<comment type="similarity">
    <text evidence="2">Belongs to the universal stress protein A family.</text>
</comment>
<sequence length="304" mass="34031">MSQFSKLLVVIDPAEDNQKALSRALQLASCVSNCNVTLFLTIYDFSYEMTTMLSPTERESMRNAVIQDRKDWLNQLVIEAQGTSSLIDIIVVWHNRPYESIIRTVIEGDFDLVVKATHEHDILKSVIFTPTDWHLLRKCPCSVLLVKEHQWPDHGQILGAINAGTDDIDHMKLNESIVEHAHYMSDLLNAEVNLVNAFPPTPMNIAVEIPEFDVIEYQNSMQEHHNAAVKKFAKQHGVPMENVYCEEGMPEDVIPKISEQIDAELVVIGTVGRSGLSAALIGNTAEHVIDNIDCDLLALKPPAL</sequence>
<dbReference type="PANTHER" id="PTHR47892:SF1">
    <property type="entry name" value="UNIVERSAL STRESS PROTEIN E"/>
    <property type="match status" value="1"/>
</dbReference>
<dbReference type="EMBL" id="JAQOMS010000002">
    <property type="protein sequence ID" value="MDC2887898.1"/>
    <property type="molecule type" value="Genomic_DNA"/>
</dbReference>
<dbReference type="Pfam" id="PF00582">
    <property type="entry name" value="Usp"/>
    <property type="match status" value="2"/>
</dbReference>
<reference evidence="6 7" key="1">
    <citation type="submission" date="2023-01" db="EMBL/GenBank/DDBJ databases">
        <title>Psychrosphaera sp. nov., isolated from marine algae.</title>
        <authorList>
            <person name="Bayburt H."/>
            <person name="Choi B.J."/>
            <person name="Kim J.M."/>
            <person name="Choi D.G."/>
            <person name="Jeon C.O."/>
        </authorList>
    </citation>
    <scope>NUCLEOTIDE SEQUENCE [LARGE SCALE GENOMIC DNA]</scope>
    <source>
        <strain evidence="6 7">G1-22</strain>
    </source>
</reference>
<comment type="subcellular location">
    <subcellularLocation>
        <location evidence="1">Cytoplasm</location>
    </subcellularLocation>
</comment>
<dbReference type="RefSeq" id="WP_272179663.1">
    <property type="nucleotide sequence ID" value="NZ_JAQOMS010000002.1"/>
</dbReference>
<evidence type="ECO:0000256" key="1">
    <source>
        <dbReference type="ARBA" id="ARBA00004496"/>
    </source>
</evidence>
<evidence type="ECO:0000313" key="6">
    <source>
        <dbReference type="EMBL" id="MDC2887898.1"/>
    </source>
</evidence>
<accession>A0ABT5F8N3</accession>
<comment type="caution">
    <text evidence="6">The sequence shown here is derived from an EMBL/GenBank/DDBJ whole genome shotgun (WGS) entry which is preliminary data.</text>
</comment>
<evidence type="ECO:0000256" key="3">
    <source>
        <dbReference type="ARBA" id="ARBA00022490"/>
    </source>
</evidence>
<evidence type="ECO:0000256" key="4">
    <source>
        <dbReference type="ARBA" id="ARBA00037131"/>
    </source>
</evidence>